<evidence type="ECO:0000256" key="3">
    <source>
        <dbReference type="ARBA" id="ARBA00022517"/>
    </source>
</evidence>
<feature type="compositionally biased region" description="Basic and acidic residues" evidence="7">
    <location>
        <begin position="99"/>
        <end position="123"/>
    </location>
</feature>
<dbReference type="GO" id="GO:0030490">
    <property type="term" value="P:maturation of SSU-rRNA"/>
    <property type="evidence" value="ECO:0007669"/>
    <property type="project" value="TreeGrafter"/>
</dbReference>
<name>A0AAW2ZPN0_9EUKA</name>
<organism evidence="8 9">
    <name type="scientific">Acrasis kona</name>
    <dbReference type="NCBI Taxonomy" id="1008807"/>
    <lineage>
        <taxon>Eukaryota</taxon>
        <taxon>Discoba</taxon>
        <taxon>Heterolobosea</taxon>
        <taxon>Tetramitia</taxon>
        <taxon>Eutetramitia</taxon>
        <taxon>Acrasidae</taxon>
        <taxon>Acrasis</taxon>
    </lineage>
</organism>
<evidence type="ECO:0000313" key="8">
    <source>
        <dbReference type="EMBL" id="KAL0491808.1"/>
    </source>
</evidence>
<evidence type="ECO:0000256" key="2">
    <source>
        <dbReference type="ARBA" id="ARBA00007466"/>
    </source>
</evidence>
<dbReference type="AlphaFoldDB" id="A0AAW2ZPN0"/>
<accession>A0AAW2ZPN0</accession>
<evidence type="ECO:0000256" key="1">
    <source>
        <dbReference type="ARBA" id="ARBA00004604"/>
    </source>
</evidence>
<dbReference type="PANTHER" id="PTHR23183:SF0">
    <property type="entry name" value="NUCLEOLAR PROTEIN 14"/>
    <property type="match status" value="1"/>
</dbReference>
<comment type="subcellular location">
    <subcellularLocation>
        <location evidence="1">Nucleus</location>
        <location evidence="1">Nucleolus</location>
    </subcellularLocation>
</comment>
<keyword evidence="9" id="KW-1185">Reference proteome</keyword>
<keyword evidence="3" id="KW-0690">Ribosome biogenesis</keyword>
<dbReference type="EMBL" id="JAOPGA020001865">
    <property type="protein sequence ID" value="KAL0491808.1"/>
    <property type="molecule type" value="Genomic_DNA"/>
</dbReference>
<reference evidence="8 9" key="1">
    <citation type="submission" date="2024-03" db="EMBL/GenBank/DDBJ databases">
        <title>The Acrasis kona genome and developmental transcriptomes reveal deep origins of eukaryotic multicellular pathways.</title>
        <authorList>
            <person name="Sheikh S."/>
            <person name="Fu C.-J."/>
            <person name="Brown M.W."/>
            <person name="Baldauf S.L."/>
        </authorList>
    </citation>
    <scope>NUCLEOTIDE SEQUENCE [LARGE SCALE GENOMIC DNA]</scope>
    <source>
        <strain evidence="8 9">ATCC MYA-3509</strain>
    </source>
</reference>
<evidence type="ECO:0000256" key="7">
    <source>
        <dbReference type="SAM" id="MobiDB-lite"/>
    </source>
</evidence>
<feature type="region of interest" description="Disordered" evidence="7">
    <location>
        <begin position="84"/>
        <end position="132"/>
    </location>
</feature>
<feature type="region of interest" description="Disordered" evidence="7">
    <location>
        <begin position="526"/>
        <end position="558"/>
    </location>
</feature>
<comment type="function">
    <text evidence="6">Involved in nucleolar processing of pre-18S ribosomal RNA. Has a role in the nuclear export of 40S pre-ribosomal subunit to the cytoplasm.</text>
</comment>
<gene>
    <name evidence="8" type="ORF">AKO1_010252</name>
</gene>
<comment type="similarity">
    <text evidence="2">Belongs to the NOP14 family.</text>
</comment>
<feature type="compositionally biased region" description="Basic and acidic residues" evidence="7">
    <location>
        <begin position="54"/>
        <end position="71"/>
    </location>
</feature>
<dbReference type="GO" id="GO:0032040">
    <property type="term" value="C:small-subunit processome"/>
    <property type="evidence" value="ECO:0007669"/>
    <property type="project" value="InterPro"/>
</dbReference>
<evidence type="ECO:0008006" key="10">
    <source>
        <dbReference type="Google" id="ProtNLM"/>
    </source>
</evidence>
<proteinExistence type="inferred from homology"/>
<dbReference type="PANTHER" id="PTHR23183">
    <property type="entry name" value="NOP14"/>
    <property type="match status" value="1"/>
</dbReference>
<keyword evidence="5" id="KW-0539">Nucleus</keyword>
<sequence length="558" mass="64556">MKRIAKEAVGNMTEKLDDKFSDLMMFLKPSKEAKLPPTHPLRRSNNQDEDPEEETKLDIRNYDASKKEKDSYVDTMRTLVQEARAAPSFEPLSSSQKRTVVDPAKEQARKERMAPAAKRDTHQSADALDDNDLQYLSKYDQEDDQVYSDNKSRLNKDVLFADSRTTICPESYDEFLDYLGDYEQLEQLDFKLFQLQQSRHCFRNIIELFRSEHTTLGQMDVIQSHLFDLAEVAPMTACDEFLHVLGTISSPDYEASFRDVFFFKCCANIFPATDYKHPIMTTISLLLHKHILSCPVEKSLLDQSRALFMLTISHSFNAEPKRFAPEAYSLITKLLKIFIKDPTTYPDSSQVNIEDCRLPLYEKESSTIQPIHVRAFTFNLLDKFISVDKSQTCNAELLQPISKLLNSFKTHQDASKLKEKISLECVPNRYPLSWLVVKAQAIQTFTPALYTNNKGDFSTTYTGPIVDSNQARAAHKILQRKVKREYRGAMRAIRKDNSFIRKAREERDSKEARERKGKYKEIVNQLNAQNREHYQIDHTKKEQLREAKQARKARKQGG</sequence>
<dbReference type="InterPro" id="IPR007276">
    <property type="entry name" value="Nop14"/>
</dbReference>
<evidence type="ECO:0000256" key="5">
    <source>
        <dbReference type="ARBA" id="ARBA00023242"/>
    </source>
</evidence>
<keyword evidence="4" id="KW-0698">rRNA processing</keyword>
<feature type="non-terminal residue" evidence="8">
    <location>
        <position position="558"/>
    </location>
</feature>
<dbReference type="Proteomes" id="UP001431209">
    <property type="component" value="Unassembled WGS sequence"/>
</dbReference>
<feature type="compositionally biased region" description="Basic and acidic residues" evidence="7">
    <location>
        <begin position="530"/>
        <end position="549"/>
    </location>
</feature>
<evidence type="ECO:0000256" key="6">
    <source>
        <dbReference type="ARBA" id="ARBA00024695"/>
    </source>
</evidence>
<dbReference type="GO" id="GO:0030692">
    <property type="term" value="C:Noc4p-Nop14p complex"/>
    <property type="evidence" value="ECO:0007669"/>
    <property type="project" value="TreeGrafter"/>
</dbReference>
<evidence type="ECO:0000256" key="4">
    <source>
        <dbReference type="ARBA" id="ARBA00022552"/>
    </source>
</evidence>
<dbReference type="Pfam" id="PF04147">
    <property type="entry name" value="Nop14"/>
    <property type="match status" value="1"/>
</dbReference>
<comment type="caution">
    <text evidence="8">The sequence shown here is derived from an EMBL/GenBank/DDBJ whole genome shotgun (WGS) entry which is preliminary data.</text>
</comment>
<feature type="region of interest" description="Disordered" evidence="7">
    <location>
        <begin position="30"/>
        <end position="71"/>
    </location>
</feature>
<protein>
    <recommendedName>
        <fullName evidence="10">Nop14-like protein</fullName>
    </recommendedName>
</protein>
<evidence type="ECO:0000313" key="9">
    <source>
        <dbReference type="Proteomes" id="UP001431209"/>
    </source>
</evidence>